<dbReference type="RefSeq" id="WP_189564526.1">
    <property type="nucleotide sequence ID" value="NZ_BMXF01000002.1"/>
</dbReference>
<keyword evidence="2" id="KW-1185">Reference proteome</keyword>
<reference evidence="1 2" key="1">
    <citation type="journal article" date="2014" name="Int. J. Syst. Evol. Microbiol.">
        <title>Complete genome sequence of Corynebacterium casei LMG S-19264T (=DSM 44701T), isolated from a smear-ripened cheese.</title>
        <authorList>
            <consortium name="US DOE Joint Genome Institute (JGI-PGF)"/>
            <person name="Walter F."/>
            <person name="Albersmeier A."/>
            <person name="Kalinowski J."/>
            <person name="Ruckert C."/>
        </authorList>
    </citation>
    <scope>NUCLEOTIDE SEQUENCE [LARGE SCALE GENOMIC DNA]</scope>
    <source>
        <strain evidence="1 2">KCTC 12866</strain>
    </source>
</reference>
<gene>
    <name evidence="1" type="ORF">GCM10007390_22310</name>
</gene>
<evidence type="ECO:0000313" key="1">
    <source>
        <dbReference type="EMBL" id="GHB68475.1"/>
    </source>
</evidence>
<protein>
    <submittedName>
        <fullName evidence="1">Uncharacterized protein</fullName>
    </submittedName>
</protein>
<name>A0A8J3D8H8_9BACT</name>
<sequence length="74" mass="8187">MKVLNTELPDEVEPYEAKMVLAAYMFDREILSSGQAAEFAGISRKEFLEEVGKYGISIFGETGEDLAAIRGLKI</sequence>
<organism evidence="1 2">
    <name type="scientific">Persicitalea jodogahamensis</name>
    <dbReference type="NCBI Taxonomy" id="402147"/>
    <lineage>
        <taxon>Bacteria</taxon>
        <taxon>Pseudomonadati</taxon>
        <taxon>Bacteroidota</taxon>
        <taxon>Cytophagia</taxon>
        <taxon>Cytophagales</taxon>
        <taxon>Spirosomataceae</taxon>
        <taxon>Persicitalea</taxon>
    </lineage>
</organism>
<dbReference type="Proteomes" id="UP000598271">
    <property type="component" value="Unassembled WGS sequence"/>
</dbReference>
<dbReference type="AlphaFoldDB" id="A0A8J3D8H8"/>
<dbReference type="InterPro" id="IPR005368">
    <property type="entry name" value="UPF0175"/>
</dbReference>
<accession>A0A8J3D8H8</accession>
<evidence type="ECO:0000313" key="2">
    <source>
        <dbReference type="Proteomes" id="UP000598271"/>
    </source>
</evidence>
<dbReference type="Pfam" id="PF03683">
    <property type="entry name" value="UPF0175"/>
    <property type="match status" value="1"/>
</dbReference>
<proteinExistence type="predicted"/>
<dbReference type="EMBL" id="BMXF01000002">
    <property type="protein sequence ID" value="GHB68475.1"/>
    <property type="molecule type" value="Genomic_DNA"/>
</dbReference>
<comment type="caution">
    <text evidence="1">The sequence shown here is derived from an EMBL/GenBank/DDBJ whole genome shotgun (WGS) entry which is preliminary data.</text>
</comment>